<evidence type="ECO:0000313" key="7">
    <source>
        <dbReference type="EMBL" id="NLW36340.1"/>
    </source>
</evidence>
<protein>
    <recommendedName>
        <fullName evidence="9">Flagellar biosynthesis protein FliO</fullName>
    </recommendedName>
</protein>
<proteinExistence type="predicted"/>
<feature type="transmembrane region" description="Helical" evidence="6">
    <location>
        <begin position="6"/>
        <end position="29"/>
    </location>
</feature>
<evidence type="ECO:0008006" key="9">
    <source>
        <dbReference type="Google" id="ProtNLM"/>
    </source>
</evidence>
<evidence type="ECO:0000256" key="4">
    <source>
        <dbReference type="ARBA" id="ARBA00022989"/>
    </source>
</evidence>
<gene>
    <name evidence="7" type="ORF">GXY80_12830</name>
</gene>
<reference evidence="7" key="2">
    <citation type="submission" date="2020-01" db="EMBL/GenBank/DDBJ databases">
        <authorList>
            <person name="Campanaro S."/>
        </authorList>
    </citation>
    <scope>NUCLEOTIDE SEQUENCE</scope>
    <source>
        <strain evidence="7">AS06rmzACSIP_7</strain>
    </source>
</reference>
<dbReference type="InterPro" id="IPR022781">
    <property type="entry name" value="Flagellar_biosynth_FliO"/>
</dbReference>
<keyword evidence="2" id="KW-1003">Cell membrane</keyword>
<comment type="subcellular location">
    <subcellularLocation>
        <location evidence="1">Cell membrane</location>
    </subcellularLocation>
</comment>
<dbReference type="EMBL" id="JAAYEE010000237">
    <property type="protein sequence ID" value="NLW36340.1"/>
    <property type="molecule type" value="Genomic_DNA"/>
</dbReference>
<sequence>MMEVYLSIIRVVLVLAGIVAGMILLYRYAEKYKLGLKSKGTAYGLRKMDTIHLGYKKFVSVVEVRDYVLVLGIGEKEMSLLAKWKKEEGAA</sequence>
<accession>A0A971M5L9</accession>
<dbReference type="Pfam" id="PF04347">
    <property type="entry name" value="FliO"/>
    <property type="match status" value="1"/>
</dbReference>
<evidence type="ECO:0000256" key="6">
    <source>
        <dbReference type="SAM" id="Phobius"/>
    </source>
</evidence>
<dbReference type="GO" id="GO:0044781">
    <property type="term" value="P:bacterial-type flagellum organization"/>
    <property type="evidence" value="ECO:0007669"/>
    <property type="project" value="InterPro"/>
</dbReference>
<comment type="caution">
    <text evidence="7">The sequence shown here is derived from an EMBL/GenBank/DDBJ whole genome shotgun (WGS) entry which is preliminary data.</text>
</comment>
<name>A0A971M5L9_9BACT</name>
<dbReference type="AlphaFoldDB" id="A0A971M5L9"/>
<evidence type="ECO:0000313" key="8">
    <source>
        <dbReference type="Proteomes" id="UP000777265"/>
    </source>
</evidence>
<keyword evidence="5 6" id="KW-0472">Membrane</keyword>
<evidence type="ECO:0000256" key="5">
    <source>
        <dbReference type="ARBA" id="ARBA00023136"/>
    </source>
</evidence>
<dbReference type="GO" id="GO:0016020">
    <property type="term" value="C:membrane"/>
    <property type="evidence" value="ECO:0007669"/>
    <property type="project" value="InterPro"/>
</dbReference>
<keyword evidence="3 6" id="KW-0812">Transmembrane</keyword>
<evidence type="ECO:0000256" key="1">
    <source>
        <dbReference type="ARBA" id="ARBA00004236"/>
    </source>
</evidence>
<evidence type="ECO:0000256" key="2">
    <source>
        <dbReference type="ARBA" id="ARBA00022475"/>
    </source>
</evidence>
<dbReference type="Proteomes" id="UP000777265">
    <property type="component" value="Unassembled WGS sequence"/>
</dbReference>
<reference evidence="7" key="1">
    <citation type="journal article" date="2020" name="Biotechnol. Biofuels">
        <title>New insights from the biogas microbiome by comprehensive genome-resolved metagenomics of nearly 1600 species originating from multiple anaerobic digesters.</title>
        <authorList>
            <person name="Campanaro S."/>
            <person name="Treu L."/>
            <person name="Rodriguez-R L.M."/>
            <person name="Kovalovszki A."/>
            <person name="Ziels R.M."/>
            <person name="Maus I."/>
            <person name="Zhu X."/>
            <person name="Kougias P.G."/>
            <person name="Basile A."/>
            <person name="Luo G."/>
            <person name="Schluter A."/>
            <person name="Konstantinidis K.T."/>
            <person name="Angelidaki I."/>
        </authorList>
    </citation>
    <scope>NUCLEOTIDE SEQUENCE</scope>
    <source>
        <strain evidence="7">AS06rmzACSIP_7</strain>
    </source>
</reference>
<evidence type="ECO:0000256" key="3">
    <source>
        <dbReference type="ARBA" id="ARBA00022692"/>
    </source>
</evidence>
<organism evidence="7 8">
    <name type="scientific">Syntrophorhabdus aromaticivorans</name>
    <dbReference type="NCBI Taxonomy" id="328301"/>
    <lineage>
        <taxon>Bacteria</taxon>
        <taxon>Pseudomonadati</taxon>
        <taxon>Thermodesulfobacteriota</taxon>
        <taxon>Syntrophorhabdia</taxon>
        <taxon>Syntrophorhabdales</taxon>
        <taxon>Syntrophorhabdaceae</taxon>
        <taxon>Syntrophorhabdus</taxon>
    </lineage>
</organism>
<keyword evidence="4 6" id="KW-1133">Transmembrane helix</keyword>